<evidence type="ECO:0000256" key="3">
    <source>
        <dbReference type="ARBA" id="ARBA00022475"/>
    </source>
</evidence>
<evidence type="ECO:0000256" key="1">
    <source>
        <dbReference type="ARBA" id="ARBA00004651"/>
    </source>
</evidence>
<dbReference type="GO" id="GO:0022857">
    <property type="term" value="F:transmembrane transporter activity"/>
    <property type="evidence" value="ECO:0007669"/>
    <property type="project" value="InterPro"/>
</dbReference>
<evidence type="ECO:0000256" key="5">
    <source>
        <dbReference type="ARBA" id="ARBA00022597"/>
    </source>
</evidence>
<feature type="transmembrane region" description="Helical" evidence="11">
    <location>
        <begin position="44"/>
        <end position="64"/>
    </location>
</feature>
<keyword evidence="8 11" id="KW-0472">Membrane</keyword>
<dbReference type="AlphaFoldDB" id="A0A7D4TUQ8"/>
<sequence length="339" mass="36067">MLDKLKSIPRKPEFAAFVGAVVVYFFFLYFGWPIFPSVLVTAGWVNVAAELAIVALPIALVMIAGHLDLSVGANIAASAMTYALLGGHFGLPDWIALPAGLLTGTFFGFLNGVLITRVKLSSFIVTLGMSFFIRGLIFGVTKLIVSNVQQAHQPDQWVKDTIGGRIFLTFENAIYIAIIFSLVISWIMYRTKYGNWIWAIGGDEQSARAAGVPVEKTTIALFTASGFGAAVFGVTTVALYGSAQVSAGQDKVFFTIIAVVIGGVLLTGGYGSPIGVILGTITFAIVVTGVNSTDWGGDWSNLIIGILVLLAVLANNSYRKLAMSSVKKVKDKIAPKGTK</sequence>
<dbReference type="CDD" id="cd06579">
    <property type="entry name" value="TM_PBP1_transp_AraH_like"/>
    <property type="match status" value="1"/>
</dbReference>
<dbReference type="RefSeq" id="WP_173493972.1">
    <property type="nucleotide sequence ID" value="NZ_CP054056.1"/>
</dbReference>
<keyword evidence="7 11" id="KW-1133">Transmembrane helix</keyword>
<evidence type="ECO:0000256" key="6">
    <source>
        <dbReference type="ARBA" id="ARBA00022692"/>
    </source>
</evidence>
<name>A0A7D4TUQ8_9MICO</name>
<keyword evidence="4" id="KW-0997">Cell inner membrane</keyword>
<evidence type="ECO:0000256" key="2">
    <source>
        <dbReference type="ARBA" id="ARBA00022448"/>
    </source>
</evidence>
<dbReference type="GO" id="GO:0005886">
    <property type="term" value="C:plasma membrane"/>
    <property type="evidence" value="ECO:0007669"/>
    <property type="project" value="UniProtKB-SubCell"/>
</dbReference>
<feature type="transmembrane region" description="Helical" evidence="11">
    <location>
        <begin position="95"/>
        <end position="116"/>
    </location>
</feature>
<protein>
    <recommendedName>
        <fullName evidence="10">Xylose transport system permease protein XylH</fullName>
    </recommendedName>
</protein>
<feature type="transmembrane region" description="Helical" evidence="11">
    <location>
        <begin position="299"/>
        <end position="318"/>
    </location>
</feature>
<dbReference type="Proteomes" id="UP000501003">
    <property type="component" value="Chromosome"/>
</dbReference>
<evidence type="ECO:0000256" key="11">
    <source>
        <dbReference type="SAM" id="Phobius"/>
    </source>
</evidence>
<feature type="transmembrane region" description="Helical" evidence="11">
    <location>
        <begin position="218"/>
        <end position="240"/>
    </location>
</feature>
<feature type="transmembrane region" description="Helical" evidence="11">
    <location>
        <begin position="123"/>
        <end position="145"/>
    </location>
</feature>
<accession>A0A7D4TUQ8</accession>
<evidence type="ECO:0000256" key="7">
    <source>
        <dbReference type="ARBA" id="ARBA00022989"/>
    </source>
</evidence>
<feature type="transmembrane region" description="Helical" evidence="11">
    <location>
        <begin position="71"/>
        <end position="89"/>
    </location>
</feature>
<keyword evidence="3" id="KW-1003">Cell membrane</keyword>
<organism evidence="12 13">
    <name type="scientific">Aquiluna borgnonia</name>
    <dbReference type="NCBI Taxonomy" id="2499157"/>
    <lineage>
        <taxon>Bacteria</taxon>
        <taxon>Bacillati</taxon>
        <taxon>Actinomycetota</taxon>
        <taxon>Actinomycetes</taxon>
        <taxon>Micrococcales</taxon>
        <taxon>Microbacteriaceae</taxon>
        <taxon>Luna cluster</taxon>
        <taxon>Luna-1 subcluster</taxon>
        <taxon>Aquiluna</taxon>
    </lineage>
</organism>
<dbReference type="KEGG" id="aqg:HRU87_05790"/>
<evidence type="ECO:0000256" key="9">
    <source>
        <dbReference type="ARBA" id="ARBA00035611"/>
    </source>
</evidence>
<comment type="subcellular location">
    <subcellularLocation>
        <location evidence="1">Cell membrane</location>
        <topology evidence="1">Multi-pass membrane protein</topology>
    </subcellularLocation>
</comment>
<dbReference type="PANTHER" id="PTHR32196">
    <property type="entry name" value="ABC TRANSPORTER PERMEASE PROTEIN YPHD-RELATED-RELATED"/>
    <property type="match status" value="1"/>
</dbReference>
<feature type="transmembrane region" description="Helical" evidence="11">
    <location>
        <begin position="165"/>
        <end position="189"/>
    </location>
</feature>
<proteinExistence type="predicted"/>
<comment type="function">
    <text evidence="9">Part of the binding-protein-dependent transport system for D-xylose. Probably responsible for the translocation of the substrate across the membrane.</text>
</comment>
<dbReference type="InterPro" id="IPR001851">
    <property type="entry name" value="ABC_transp_permease"/>
</dbReference>
<dbReference type="EMBL" id="CP054056">
    <property type="protein sequence ID" value="QKJ25675.1"/>
    <property type="molecule type" value="Genomic_DNA"/>
</dbReference>
<keyword evidence="2" id="KW-0813">Transport</keyword>
<keyword evidence="5" id="KW-0762">Sugar transport</keyword>
<gene>
    <name evidence="12" type="ORF">HRU87_05790</name>
</gene>
<evidence type="ECO:0000256" key="8">
    <source>
        <dbReference type="ARBA" id="ARBA00023136"/>
    </source>
</evidence>
<evidence type="ECO:0000313" key="13">
    <source>
        <dbReference type="Proteomes" id="UP000501003"/>
    </source>
</evidence>
<dbReference type="PANTHER" id="PTHR32196:SF32">
    <property type="entry name" value="XYLOSE TRANSPORT SYSTEM PERMEASE PROTEIN XYLH"/>
    <property type="match status" value="1"/>
</dbReference>
<evidence type="ECO:0000256" key="4">
    <source>
        <dbReference type="ARBA" id="ARBA00022519"/>
    </source>
</evidence>
<keyword evidence="6 11" id="KW-0812">Transmembrane</keyword>
<dbReference type="Pfam" id="PF02653">
    <property type="entry name" value="BPD_transp_2"/>
    <property type="match status" value="1"/>
</dbReference>
<evidence type="ECO:0000313" key="12">
    <source>
        <dbReference type="EMBL" id="QKJ25675.1"/>
    </source>
</evidence>
<feature type="transmembrane region" description="Helical" evidence="11">
    <location>
        <begin position="276"/>
        <end position="293"/>
    </location>
</feature>
<reference evidence="12 13" key="1">
    <citation type="submission" date="2020-05" db="EMBL/GenBank/DDBJ databases">
        <title>Aquirufa sp. strain 15G-AUS-rot a new Aquirufa species.</title>
        <authorList>
            <person name="Pitt A."/>
            <person name="Hahn M.W."/>
        </authorList>
    </citation>
    <scope>NUCLEOTIDE SEQUENCE [LARGE SCALE GENOMIC DNA]</scope>
    <source>
        <strain evidence="12 13">15G-AUS-rot</strain>
    </source>
</reference>
<evidence type="ECO:0000256" key="10">
    <source>
        <dbReference type="ARBA" id="ARBA00035686"/>
    </source>
</evidence>
<keyword evidence="13" id="KW-1185">Reference proteome</keyword>
<feature type="transmembrane region" description="Helical" evidence="11">
    <location>
        <begin position="12"/>
        <end position="32"/>
    </location>
</feature>